<proteinExistence type="inferred from homology"/>
<evidence type="ECO:0000256" key="1">
    <source>
        <dbReference type="ARBA" id="ARBA00006962"/>
    </source>
</evidence>
<evidence type="ECO:0000256" key="3">
    <source>
        <dbReference type="ARBA" id="ARBA00022679"/>
    </source>
</evidence>
<dbReference type="Proteomes" id="UP000256269">
    <property type="component" value="Unassembled WGS sequence"/>
</dbReference>
<sequence length="367" mass="39056">MRVLITSNAAHGHFYQLVPYGWALRAAGHEVLVAVAPTFCSVVKETGLAGVAVGRELLPGEWPQPAPDAGREEKLVLAAGRGWSLAAAHAADDLAALARDWRPDLVLHESLDYTGPFVAALTGVPAVSVRCVLHLPSAVAEVASEQLRPLYERFHISPAPPLMELDPVPPSLQLLDATPTTPVAYVPFTGSRPAPRWCYEPLSRKRVVLTLGSIHNPRAKQVLESVAAVVGEFDVELVVAVGQLAAKPRLPEGSIVAAWLPLSEVVPRSDLFISQGGLGGTLTAARAGVPQLMLPQMGEQYRTAGRIHDTGVGINLDVAEPSSEELKTALADLLTEPKYREAAAWMRDELLAQPEPAAVVGMLEGVA</sequence>
<dbReference type="CDD" id="cd03784">
    <property type="entry name" value="GT1_Gtf-like"/>
    <property type="match status" value="1"/>
</dbReference>
<feature type="domain" description="Erythromycin biosynthesis protein CIII-like N-terminal" evidence="5">
    <location>
        <begin position="22"/>
        <end position="58"/>
    </location>
</feature>
<evidence type="ECO:0000259" key="5">
    <source>
        <dbReference type="Pfam" id="PF21036"/>
    </source>
</evidence>
<name>A0A3E0HEU6_9PSEU</name>
<dbReference type="GO" id="GO:0017000">
    <property type="term" value="P:antibiotic biosynthetic process"/>
    <property type="evidence" value="ECO:0007669"/>
    <property type="project" value="UniProtKB-ARBA"/>
</dbReference>
<comment type="similarity">
    <text evidence="1">Belongs to the glycosyltransferase 28 family.</text>
</comment>
<organism evidence="6 7">
    <name type="scientific">Kutzneria buriramensis</name>
    <dbReference type="NCBI Taxonomy" id="1045776"/>
    <lineage>
        <taxon>Bacteria</taxon>
        <taxon>Bacillati</taxon>
        <taxon>Actinomycetota</taxon>
        <taxon>Actinomycetes</taxon>
        <taxon>Pseudonocardiales</taxon>
        <taxon>Pseudonocardiaceae</taxon>
        <taxon>Kutzneria</taxon>
    </lineage>
</organism>
<comment type="caution">
    <text evidence="6">The sequence shown here is derived from an EMBL/GenBank/DDBJ whole genome shotgun (WGS) entry which is preliminary data.</text>
</comment>
<evidence type="ECO:0000313" key="7">
    <source>
        <dbReference type="Proteomes" id="UP000256269"/>
    </source>
</evidence>
<dbReference type="InterPro" id="IPR048284">
    <property type="entry name" value="EryCIII-like_N"/>
</dbReference>
<dbReference type="RefSeq" id="WP_116177158.1">
    <property type="nucleotide sequence ID" value="NZ_CP144375.1"/>
</dbReference>
<dbReference type="Gene3D" id="3.40.50.2000">
    <property type="entry name" value="Glycogen Phosphorylase B"/>
    <property type="match status" value="2"/>
</dbReference>
<dbReference type="Pfam" id="PF06722">
    <property type="entry name" value="EryCIII-like_C"/>
    <property type="match status" value="1"/>
</dbReference>
<evidence type="ECO:0000256" key="2">
    <source>
        <dbReference type="ARBA" id="ARBA00022676"/>
    </source>
</evidence>
<dbReference type="SUPFAM" id="SSF53756">
    <property type="entry name" value="UDP-Glycosyltransferase/glycogen phosphorylase"/>
    <property type="match status" value="1"/>
</dbReference>
<dbReference type="Pfam" id="PF21036">
    <property type="entry name" value="EryCIII-like_N"/>
    <property type="match status" value="2"/>
</dbReference>
<evidence type="ECO:0000259" key="4">
    <source>
        <dbReference type="Pfam" id="PF06722"/>
    </source>
</evidence>
<dbReference type="EMBL" id="QUNO01000009">
    <property type="protein sequence ID" value="REH43727.1"/>
    <property type="molecule type" value="Genomic_DNA"/>
</dbReference>
<feature type="domain" description="Erythromycin biosynthesis protein CIII-like C-terminal" evidence="4">
    <location>
        <begin position="227"/>
        <end position="364"/>
    </location>
</feature>
<keyword evidence="2" id="KW-0328">Glycosyltransferase</keyword>
<protein>
    <submittedName>
        <fullName evidence="6">UDP:flavonoid glycosyltransferase YjiC (YdhE family)</fullName>
    </submittedName>
</protein>
<dbReference type="AlphaFoldDB" id="A0A3E0HEU6"/>
<dbReference type="InterPro" id="IPR050426">
    <property type="entry name" value="Glycosyltransferase_28"/>
</dbReference>
<feature type="domain" description="Erythromycin biosynthesis protein CIII-like N-terminal" evidence="5">
    <location>
        <begin position="90"/>
        <end position="212"/>
    </location>
</feature>
<keyword evidence="3 6" id="KW-0808">Transferase</keyword>
<dbReference type="GO" id="GO:0008194">
    <property type="term" value="F:UDP-glycosyltransferase activity"/>
    <property type="evidence" value="ECO:0007669"/>
    <property type="project" value="InterPro"/>
</dbReference>
<dbReference type="PANTHER" id="PTHR48050:SF13">
    <property type="entry name" value="STEROL 3-BETA-GLUCOSYLTRANSFERASE UGT80A2"/>
    <property type="match status" value="1"/>
</dbReference>
<dbReference type="InterPro" id="IPR002213">
    <property type="entry name" value="UDP_glucos_trans"/>
</dbReference>
<dbReference type="GO" id="GO:0016758">
    <property type="term" value="F:hexosyltransferase activity"/>
    <property type="evidence" value="ECO:0007669"/>
    <property type="project" value="UniProtKB-ARBA"/>
</dbReference>
<gene>
    <name evidence="6" type="ORF">BCF44_109270</name>
</gene>
<accession>A0A3E0HEU6</accession>
<dbReference type="OrthoDB" id="5488434at2"/>
<reference evidence="6 7" key="1">
    <citation type="submission" date="2018-08" db="EMBL/GenBank/DDBJ databases">
        <title>Genomic Encyclopedia of Archaeal and Bacterial Type Strains, Phase II (KMG-II): from individual species to whole genera.</title>
        <authorList>
            <person name="Goeker M."/>
        </authorList>
    </citation>
    <scope>NUCLEOTIDE SEQUENCE [LARGE SCALE GENOMIC DNA]</scope>
    <source>
        <strain evidence="6 7">DSM 45791</strain>
    </source>
</reference>
<dbReference type="PANTHER" id="PTHR48050">
    <property type="entry name" value="STEROL 3-BETA-GLUCOSYLTRANSFERASE"/>
    <property type="match status" value="1"/>
</dbReference>
<keyword evidence="7" id="KW-1185">Reference proteome</keyword>
<evidence type="ECO:0000313" key="6">
    <source>
        <dbReference type="EMBL" id="REH43727.1"/>
    </source>
</evidence>
<dbReference type="InterPro" id="IPR010610">
    <property type="entry name" value="EryCIII-like_C"/>
</dbReference>